<reference evidence="6" key="2">
    <citation type="submission" date="2024-10" db="UniProtKB">
        <authorList>
            <consortium name="EnsemblProtists"/>
        </authorList>
    </citation>
    <scope>IDENTIFICATION</scope>
</reference>
<keyword evidence="7" id="KW-1185">Reference proteome</keyword>
<dbReference type="Pfam" id="PF00588">
    <property type="entry name" value="SpoU_methylase"/>
    <property type="match status" value="1"/>
</dbReference>
<sequence length="317" mass="33866">MDLREHLSGKPIGPSLDGTSSTVLVRYMYDGGSLAQGRLCQFEPSSAASATGLELLRCLANDGVDLTRFYVCVYETIASRGSWMPVLRDVVDADADANDAADALLPLCAEAPDGSPVARRIDVKLFRRAAASFDAARADQAAQPSGKLAKGGYFGIGVVGAKNQANLGTLWRSAYQLGASLLFTVGTRYKNQPTDTVHAIQRVPFLELDDWNAFVETCAPKGALWVAVEFGGTPLSEFEHPPNAIYLLGSEDAGLPTSVLRACHATVSLESENYASYNVAVAGSILMYDRLAKARRRQESARLGVRGKGTQWSAGVS</sequence>
<comment type="similarity">
    <text evidence="1">Belongs to the class IV-like SAM-binding methyltransferase superfamily. RNA methyltransferase TrmH family.</text>
</comment>
<name>A0A0D3KHX8_EMIH1</name>
<dbReference type="eggNOG" id="ENOG502S173">
    <property type="taxonomic scope" value="Eukaryota"/>
</dbReference>
<dbReference type="PANTHER" id="PTHR42786">
    <property type="entry name" value="TRNA/RRNA METHYLTRANSFERASE"/>
    <property type="match status" value="1"/>
</dbReference>
<dbReference type="KEGG" id="ehx:EMIHUDRAFT_201406"/>
<dbReference type="AlphaFoldDB" id="A0A0D3KHX8"/>
<evidence type="ECO:0000256" key="3">
    <source>
        <dbReference type="ARBA" id="ARBA00022679"/>
    </source>
</evidence>
<proteinExistence type="inferred from homology"/>
<dbReference type="EnsemblProtists" id="EOD35363">
    <property type="protein sequence ID" value="EOD35363"/>
    <property type="gene ID" value="EMIHUDRAFT_201406"/>
</dbReference>
<reference evidence="7" key="1">
    <citation type="journal article" date="2013" name="Nature">
        <title>Pan genome of the phytoplankton Emiliania underpins its global distribution.</title>
        <authorList>
            <person name="Read B.A."/>
            <person name="Kegel J."/>
            <person name="Klute M.J."/>
            <person name="Kuo A."/>
            <person name="Lefebvre S.C."/>
            <person name="Maumus F."/>
            <person name="Mayer C."/>
            <person name="Miller J."/>
            <person name="Monier A."/>
            <person name="Salamov A."/>
            <person name="Young J."/>
            <person name="Aguilar M."/>
            <person name="Claverie J.M."/>
            <person name="Frickenhaus S."/>
            <person name="Gonzalez K."/>
            <person name="Herman E.K."/>
            <person name="Lin Y.C."/>
            <person name="Napier J."/>
            <person name="Ogata H."/>
            <person name="Sarno A.F."/>
            <person name="Shmutz J."/>
            <person name="Schroeder D."/>
            <person name="de Vargas C."/>
            <person name="Verret F."/>
            <person name="von Dassow P."/>
            <person name="Valentin K."/>
            <person name="Van de Peer Y."/>
            <person name="Wheeler G."/>
            <person name="Dacks J.B."/>
            <person name="Delwiche C.F."/>
            <person name="Dyhrman S.T."/>
            <person name="Glockner G."/>
            <person name="John U."/>
            <person name="Richards T."/>
            <person name="Worden A.Z."/>
            <person name="Zhang X."/>
            <person name="Grigoriev I.V."/>
            <person name="Allen A.E."/>
            <person name="Bidle K."/>
            <person name="Borodovsky M."/>
            <person name="Bowler C."/>
            <person name="Brownlee C."/>
            <person name="Cock J.M."/>
            <person name="Elias M."/>
            <person name="Gladyshev V.N."/>
            <person name="Groth M."/>
            <person name="Guda C."/>
            <person name="Hadaegh A."/>
            <person name="Iglesias-Rodriguez M.D."/>
            <person name="Jenkins J."/>
            <person name="Jones B.M."/>
            <person name="Lawson T."/>
            <person name="Leese F."/>
            <person name="Lindquist E."/>
            <person name="Lobanov A."/>
            <person name="Lomsadze A."/>
            <person name="Malik S.B."/>
            <person name="Marsh M.E."/>
            <person name="Mackinder L."/>
            <person name="Mock T."/>
            <person name="Mueller-Roeber B."/>
            <person name="Pagarete A."/>
            <person name="Parker M."/>
            <person name="Probert I."/>
            <person name="Quesneville H."/>
            <person name="Raines C."/>
            <person name="Rensing S.A."/>
            <person name="Riano-Pachon D.M."/>
            <person name="Richier S."/>
            <person name="Rokitta S."/>
            <person name="Shiraiwa Y."/>
            <person name="Soanes D.M."/>
            <person name="van der Giezen M."/>
            <person name="Wahlund T.M."/>
            <person name="Williams B."/>
            <person name="Wilson W."/>
            <person name="Wolfe G."/>
            <person name="Wurch L.L."/>
        </authorList>
    </citation>
    <scope>NUCLEOTIDE SEQUENCE</scope>
</reference>
<evidence type="ECO:0000313" key="6">
    <source>
        <dbReference type="EnsemblProtists" id="EOD35363"/>
    </source>
</evidence>
<dbReference type="HOGENOM" id="CLU_054880_0_0_1"/>
<dbReference type="GO" id="GO:0002128">
    <property type="term" value="P:tRNA nucleoside ribose methylation"/>
    <property type="evidence" value="ECO:0007669"/>
    <property type="project" value="TreeGrafter"/>
</dbReference>
<dbReference type="GeneID" id="17280633"/>
<dbReference type="Gene3D" id="3.40.1280.10">
    <property type="match status" value="1"/>
</dbReference>
<evidence type="ECO:0000256" key="2">
    <source>
        <dbReference type="ARBA" id="ARBA00022603"/>
    </source>
</evidence>
<keyword evidence="4" id="KW-0949">S-adenosyl-L-methionine</keyword>
<dbReference type="OMA" id="WVVIEMG"/>
<dbReference type="PANTHER" id="PTHR42786:SF6">
    <property type="entry name" value="TRNA_RRNA METHYLTRANSFERASE SPOU TYPE DOMAIN-CONTAINING PROTEIN"/>
    <property type="match status" value="1"/>
</dbReference>
<keyword evidence="3" id="KW-0808">Transferase</keyword>
<evidence type="ECO:0000313" key="7">
    <source>
        <dbReference type="Proteomes" id="UP000013827"/>
    </source>
</evidence>
<dbReference type="STRING" id="2903.R1DIM2"/>
<dbReference type="RefSeq" id="XP_005787792.1">
    <property type="nucleotide sequence ID" value="XM_005787735.1"/>
</dbReference>
<dbReference type="InterPro" id="IPR004384">
    <property type="entry name" value="RNA_MeTrfase_TrmJ/LasT"/>
</dbReference>
<dbReference type="InterPro" id="IPR001537">
    <property type="entry name" value="SpoU_MeTrfase"/>
</dbReference>
<keyword evidence="2" id="KW-0489">Methyltransferase</keyword>
<feature type="domain" description="tRNA/rRNA methyltransferase SpoU type" evidence="5">
    <location>
        <begin position="158"/>
        <end position="288"/>
    </location>
</feature>
<dbReference type="GO" id="GO:0003723">
    <property type="term" value="F:RNA binding"/>
    <property type="evidence" value="ECO:0007669"/>
    <property type="project" value="InterPro"/>
</dbReference>
<dbReference type="GO" id="GO:0008173">
    <property type="term" value="F:RNA methyltransferase activity"/>
    <property type="evidence" value="ECO:0007669"/>
    <property type="project" value="InterPro"/>
</dbReference>
<evidence type="ECO:0000256" key="4">
    <source>
        <dbReference type="ARBA" id="ARBA00022691"/>
    </source>
</evidence>
<dbReference type="GO" id="GO:0005829">
    <property type="term" value="C:cytosol"/>
    <property type="evidence" value="ECO:0007669"/>
    <property type="project" value="TreeGrafter"/>
</dbReference>
<accession>A0A0D3KHX8</accession>
<dbReference type="InterPro" id="IPR029028">
    <property type="entry name" value="Alpha/beta_knot_MTases"/>
</dbReference>
<dbReference type="CDD" id="cd18098">
    <property type="entry name" value="SpoU-like"/>
    <property type="match status" value="1"/>
</dbReference>
<dbReference type="PaxDb" id="2903-EOD35363"/>
<dbReference type="SUPFAM" id="SSF75217">
    <property type="entry name" value="alpha/beta knot"/>
    <property type="match status" value="1"/>
</dbReference>
<evidence type="ECO:0000259" key="5">
    <source>
        <dbReference type="Pfam" id="PF00588"/>
    </source>
</evidence>
<organism evidence="6 7">
    <name type="scientific">Emiliania huxleyi (strain CCMP1516)</name>
    <dbReference type="NCBI Taxonomy" id="280463"/>
    <lineage>
        <taxon>Eukaryota</taxon>
        <taxon>Haptista</taxon>
        <taxon>Haptophyta</taxon>
        <taxon>Prymnesiophyceae</taxon>
        <taxon>Isochrysidales</taxon>
        <taxon>Noelaerhabdaceae</taxon>
        <taxon>Emiliania</taxon>
    </lineage>
</organism>
<protein>
    <recommendedName>
        <fullName evidence="5">tRNA/rRNA methyltransferase SpoU type domain-containing protein</fullName>
    </recommendedName>
</protein>
<evidence type="ECO:0000256" key="1">
    <source>
        <dbReference type="ARBA" id="ARBA00007228"/>
    </source>
</evidence>
<dbReference type="Proteomes" id="UP000013827">
    <property type="component" value="Unassembled WGS sequence"/>
</dbReference>
<dbReference type="InterPro" id="IPR029026">
    <property type="entry name" value="tRNA_m1G_MTases_N"/>
</dbReference>